<reference evidence="8 9" key="1">
    <citation type="journal article" date="2016" name="Sci. Rep.">
        <title>Insights into Adaptations to a Near-Obligate Nematode Endoparasitic Lifestyle from the Finished Genome of Drechmeria coniospora.</title>
        <authorList>
            <person name="Zhang L."/>
            <person name="Zhou Z."/>
            <person name="Guo Q."/>
            <person name="Fokkens L."/>
            <person name="Miskei M."/>
            <person name="Pocsi I."/>
            <person name="Zhang W."/>
            <person name="Chen M."/>
            <person name="Wang L."/>
            <person name="Sun Y."/>
            <person name="Donzelli B.G."/>
            <person name="Gibson D.M."/>
            <person name="Nelson D.R."/>
            <person name="Luo J.G."/>
            <person name="Rep M."/>
            <person name="Liu H."/>
            <person name="Yang S."/>
            <person name="Wang J."/>
            <person name="Krasnoff S.B."/>
            <person name="Xu Y."/>
            <person name="Molnar I."/>
            <person name="Lin M."/>
        </authorList>
    </citation>
    <scope>NUCLEOTIDE SEQUENCE [LARGE SCALE GENOMIC DNA]</scope>
    <source>
        <strain evidence="8 9">ARSEF 6962</strain>
    </source>
</reference>
<keyword evidence="3" id="KW-0507">mRNA processing</keyword>
<name>A0A151GN01_DRECN</name>
<dbReference type="InterPro" id="IPR047313">
    <property type="entry name" value="SMN_C"/>
</dbReference>
<comment type="subcellular location">
    <subcellularLocation>
        <location evidence="1">Nucleus</location>
    </subcellularLocation>
</comment>
<evidence type="ECO:0000313" key="9">
    <source>
        <dbReference type="Proteomes" id="UP000076580"/>
    </source>
</evidence>
<keyword evidence="5" id="KW-0539">Nucleus</keyword>
<organism evidence="8 9">
    <name type="scientific">Drechmeria coniospora</name>
    <name type="common">Nematophagous fungus</name>
    <name type="synonym">Meria coniospora</name>
    <dbReference type="NCBI Taxonomy" id="98403"/>
    <lineage>
        <taxon>Eukaryota</taxon>
        <taxon>Fungi</taxon>
        <taxon>Dikarya</taxon>
        <taxon>Ascomycota</taxon>
        <taxon>Pezizomycotina</taxon>
        <taxon>Sordariomycetes</taxon>
        <taxon>Hypocreomycetidae</taxon>
        <taxon>Hypocreales</taxon>
        <taxon>Ophiocordycipitaceae</taxon>
        <taxon>Drechmeria</taxon>
    </lineage>
</organism>
<evidence type="ECO:0000259" key="7">
    <source>
        <dbReference type="Pfam" id="PF20636"/>
    </source>
</evidence>
<comment type="caution">
    <text evidence="8">The sequence shown here is derived from an EMBL/GenBank/DDBJ whole genome shotgun (WGS) entry which is preliminary data.</text>
</comment>
<dbReference type="PANTHER" id="PTHR39267:SF1">
    <property type="entry name" value="SURVIVAL MOTOR NEURON PROTEIN"/>
    <property type="match status" value="1"/>
</dbReference>
<evidence type="ECO:0000313" key="8">
    <source>
        <dbReference type="EMBL" id="KYK58411.1"/>
    </source>
</evidence>
<dbReference type="AlphaFoldDB" id="A0A151GN01"/>
<evidence type="ECO:0000256" key="6">
    <source>
        <dbReference type="SAM" id="MobiDB-lite"/>
    </source>
</evidence>
<evidence type="ECO:0000256" key="4">
    <source>
        <dbReference type="ARBA" id="ARBA00023187"/>
    </source>
</evidence>
<feature type="compositionally biased region" description="Acidic residues" evidence="6">
    <location>
        <begin position="74"/>
        <end position="87"/>
    </location>
</feature>
<gene>
    <name evidence="8" type="ORF">DCS_05426</name>
</gene>
<evidence type="ECO:0000256" key="5">
    <source>
        <dbReference type="ARBA" id="ARBA00023242"/>
    </source>
</evidence>
<dbReference type="EMBL" id="LAYC01000002">
    <property type="protein sequence ID" value="KYK58411.1"/>
    <property type="molecule type" value="Genomic_DNA"/>
</dbReference>
<dbReference type="GO" id="GO:0006397">
    <property type="term" value="P:mRNA processing"/>
    <property type="evidence" value="ECO:0007669"/>
    <property type="project" value="UniProtKB-KW"/>
</dbReference>
<dbReference type="Pfam" id="PF20636">
    <property type="entry name" value="SMN_G2-BD"/>
    <property type="match status" value="1"/>
</dbReference>
<evidence type="ECO:0000256" key="1">
    <source>
        <dbReference type="ARBA" id="ARBA00004123"/>
    </source>
</evidence>
<dbReference type="InterPro" id="IPR040424">
    <property type="entry name" value="Smn1"/>
</dbReference>
<dbReference type="OrthoDB" id="197400at2759"/>
<dbReference type="GO" id="GO:0008380">
    <property type="term" value="P:RNA splicing"/>
    <property type="evidence" value="ECO:0007669"/>
    <property type="project" value="UniProtKB-KW"/>
</dbReference>
<sequence length="154" mass="17491">MEDRKRKKHDKAVWDDSALVDSWNEALEEYKKYHSIHARGGSIRDLPQDEPVKTLSRDLAEQDIAVPTPNALEVVEEGEHEGEEEGEITSSSDEKPGKASMTDANDSPRHHVPVTLSPQAMMGSIQDDTLKRLLMSWYYAGYYTGRYESQQARQ</sequence>
<protein>
    <recommendedName>
        <fullName evidence="7">Survival Motor Neuron Gemin2-binding domain-containing protein</fullName>
    </recommendedName>
</protein>
<keyword evidence="9" id="KW-1185">Reference proteome</keyword>
<dbReference type="RefSeq" id="XP_040657763.1">
    <property type="nucleotide sequence ID" value="XM_040802730.1"/>
</dbReference>
<feature type="region of interest" description="Disordered" evidence="6">
    <location>
        <begin position="68"/>
        <end position="119"/>
    </location>
</feature>
<keyword evidence="4" id="KW-0508">mRNA splicing</keyword>
<dbReference type="GeneID" id="63718069"/>
<dbReference type="InterPro" id="IPR049481">
    <property type="entry name" value="SMN_G2-BD"/>
</dbReference>
<comment type="similarity">
    <text evidence="2">Belongs to the SMN family.</text>
</comment>
<evidence type="ECO:0000256" key="3">
    <source>
        <dbReference type="ARBA" id="ARBA00022664"/>
    </source>
</evidence>
<accession>A0A151GN01</accession>
<dbReference type="CDD" id="cd22851">
    <property type="entry name" value="SMN_N"/>
    <property type="match status" value="1"/>
</dbReference>
<dbReference type="STRING" id="98403.A0A151GN01"/>
<dbReference type="CDD" id="cd22852">
    <property type="entry name" value="SMN_C"/>
    <property type="match status" value="1"/>
</dbReference>
<feature type="domain" description="Survival Motor Neuron Gemin2-binding" evidence="7">
    <location>
        <begin position="10"/>
        <end position="34"/>
    </location>
</feature>
<proteinExistence type="inferred from homology"/>
<dbReference type="GO" id="GO:0005634">
    <property type="term" value="C:nucleus"/>
    <property type="evidence" value="ECO:0007669"/>
    <property type="project" value="UniProtKB-SubCell"/>
</dbReference>
<evidence type="ECO:0000256" key="2">
    <source>
        <dbReference type="ARBA" id="ARBA00005371"/>
    </source>
</evidence>
<dbReference type="Proteomes" id="UP000076580">
    <property type="component" value="Chromosome 02"/>
</dbReference>
<dbReference type="PANTHER" id="PTHR39267">
    <property type="entry name" value="SURVIVAL MOTOR NEURON-LIKE PROTEIN 1"/>
    <property type="match status" value="1"/>
</dbReference>
<dbReference type="InParanoid" id="A0A151GN01"/>